<feature type="domain" description="Ig-like" evidence="4">
    <location>
        <begin position="505"/>
        <end position="592"/>
    </location>
</feature>
<evidence type="ECO:0000313" key="6">
    <source>
        <dbReference type="Proteomes" id="UP000002357"/>
    </source>
</evidence>
<reference evidence="5 6" key="1">
    <citation type="journal article" date="2010" name="Genome Biol. Evol.">
        <title>The sequence of a 1.8-mb bacterial linear plasmid reveals a rich evolutionary reservoir of secondary metabolic pathways.</title>
        <authorList>
            <person name="Medema M.H."/>
            <person name="Trefzer A."/>
            <person name="Kovalchuk A."/>
            <person name="van den Berg M."/>
            <person name="Mueller U."/>
            <person name="Heijne W."/>
            <person name="Wu L."/>
            <person name="Alam M.T."/>
            <person name="Ronning C.M."/>
            <person name="Nierman W.C."/>
            <person name="Bovenberg R.A.L."/>
            <person name="Breitling R."/>
            <person name="Takano E."/>
        </authorList>
    </citation>
    <scope>NUCLEOTIDE SEQUENCE [LARGE SCALE GENOMIC DNA]</scope>
    <source>
        <strain evidence="6">ATCC 27064 / DSM 738 / JCM 4710 / NBRC 13307 / NCIMB 12785 / NRRL 3585 / VKM Ac-602</strain>
    </source>
</reference>
<feature type="signal peptide" evidence="3">
    <location>
        <begin position="1"/>
        <end position="33"/>
    </location>
</feature>
<dbReference type="SUPFAM" id="SSF51004">
    <property type="entry name" value="C-terminal (heme d1) domain of cytochrome cd1-nitrite reductase"/>
    <property type="match status" value="1"/>
</dbReference>
<dbReference type="Gene3D" id="2.130.10.10">
    <property type="entry name" value="YVTN repeat-like/Quinoprotein amine dehydrogenase"/>
    <property type="match status" value="2"/>
</dbReference>
<dbReference type="Proteomes" id="UP000002357">
    <property type="component" value="Chromosome"/>
</dbReference>
<dbReference type="OrthoDB" id="4175021at2"/>
<dbReference type="InterPro" id="IPR036179">
    <property type="entry name" value="Ig-like_dom_sf"/>
</dbReference>
<gene>
    <name evidence="5" type="primary">gunC</name>
    <name evidence="5" type="ORF">SCLAV_3675</name>
</gene>
<evidence type="ECO:0000256" key="2">
    <source>
        <dbReference type="SAM" id="Phobius"/>
    </source>
</evidence>
<dbReference type="PANTHER" id="PTHR47197">
    <property type="entry name" value="PROTEIN NIRF"/>
    <property type="match status" value="1"/>
</dbReference>
<keyword evidence="2" id="KW-1133">Transmembrane helix</keyword>
<dbReference type="InterPro" id="IPR015943">
    <property type="entry name" value="WD40/YVTN_repeat-like_dom_sf"/>
</dbReference>
<name>E2Q2F9_STRCL</name>
<keyword evidence="2" id="KW-0812">Transmembrane</keyword>
<dbReference type="InterPro" id="IPR051200">
    <property type="entry name" value="Host-pathogen_enzymatic-act"/>
</dbReference>
<dbReference type="SUPFAM" id="SSF49319">
    <property type="entry name" value="Actinoxanthin-like"/>
    <property type="match status" value="1"/>
</dbReference>
<keyword evidence="5" id="KW-0326">Glycosidase</keyword>
<dbReference type="Pfam" id="PF07679">
    <property type="entry name" value="I-set"/>
    <property type="match status" value="1"/>
</dbReference>
<keyword evidence="5" id="KW-0378">Hydrolase</keyword>
<dbReference type="Gene3D" id="2.60.40.10">
    <property type="entry name" value="Immunoglobulins"/>
    <property type="match status" value="1"/>
</dbReference>
<dbReference type="PANTHER" id="PTHR47197:SF3">
    <property type="entry name" value="DIHYDRO-HEME D1 DEHYDROGENASE"/>
    <property type="match status" value="1"/>
</dbReference>
<sequence>MRTHTTGPLNTPRAVVATLLLAAGLTAAGPARADTPGEATGPTGQKLTVSATADLDPAGQKVTATGSGYDPAKGVYLAVCALPEKAGEAPGPCLGGTDMSGTSGSSYWISNNPPPYAKDLVKPFTVQGGKGGFTFELTVKAKDSGADCTQRACAVVTRADHTHGADREQDVVVPIAFRGGEAPAPAVPPGTVRHDEVRRFPAGGALDIEVDPAAGRLYVGTGGERPLLTTYDTATGERIGAPVELPAAAGALALDAGSRTLHLALGDRIATYDTRTGRVTDHRTPVSPSAVQHLGADPGADLLYVGTRDGTVTVYDTTSWTAVGAPAGLGLPAGALAVDTRTRRAYTVHIGQATDPATGKPGFVNLLHGVDGTTGKRVSTVELGRTALGSRGLAVDAANGTAYVANMAAGTVFTVDLAAGKVTGSTEVGGNPKSLAVDPTTGTLYAGQTTAGTVAVVDTARRRTVQTLETGGGPEALTVDERAHTLYTLSTGTGEVVRSERRISPAVTAQPRRNVSVTAGKQAVFTVAGEGTPAPRIGWEVSSDLGDTWRPVVGAAGAELEFRATAEHDGNRYRAVLSNPVGSTRTASAELSVLAPPGPGGPGGPEDPGTPAVPGRPGGDGGPAGPDGPDRPGGSGDTGGASGGTPGTDGSPGTGGPVDSPVGGGASGGAGDGGPVTHGNLAATGMPLLPFALGAAVLVALGAAALIPRRRVRG</sequence>
<dbReference type="InterPro" id="IPR011048">
    <property type="entry name" value="Haem_d1_sf"/>
</dbReference>
<dbReference type="EC" id="3.2.1.4" evidence="5"/>
<dbReference type="GO" id="GO:0008810">
    <property type="term" value="F:cellulase activity"/>
    <property type="evidence" value="ECO:0007669"/>
    <property type="project" value="UniProtKB-EC"/>
</dbReference>
<dbReference type="GO" id="GO:0005975">
    <property type="term" value="P:carbohydrate metabolic process"/>
    <property type="evidence" value="ECO:0007669"/>
    <property type="project" value="UniProtKB-ARBA"/>
</dbReference>
<keyword evidence="2" id="KW-0472">Membrane</keyword>
<feature type="region of interest" description="Disordered" evidence="1">
    <location>
        <begin position="592"/>
        <end position="673"/>
    </location>
</feature>
<dbReference type="InterPro" id="IPR013098">
    <property type="entry name" value="Ig_I-set"/>
</dbReference>
<protein>
    <submittedName>
        <fullName evidence="5">Endoglucanase C</fullName>
        <ecNumber evidence="5">3.2.1.4</ecNumber>
    </submittedName>
</protein>
<keyword evidence="3" id="KW-0732">Signal</keyword>
<dbReference type="InterPro" id="IPR013783">
    <property type="entry name" value="Ig-like_fold"/>
</dbReference>
<dbReference type="Gene3D" id="2.60.40.230">
    <property type="entry name" value="Neocarzinostatin-like"/>
    <property type="match status" value="1"/>
</dbReference>
<dbReference type="SUPFAM" id="SSF48726">
    <property type="entry name" value="Immunoglobulin"/>
    <property type="match status" value="1"/>
</dbReference>
<evidence type="ECO:0000259" key="4">
    <source>
        <dbReference type="PROSITE" id="PS50835"/>
    </source>
</evidence>
<proteinExistence type="predicted"/>
<keyword evidence="6" id="KW-1185">Reference proteome</keyword>
<evidence type="ECO:0000313" key="5">
    <source>
        <dbReference type="EMBL" id="EFG08747.1"/>
    </source>
</evidence>
<dbReference type="RefSeq" id="WP_003961516.1">
    <property type="nucleotide sequence ID" value="NZ_CM000913.1"/>
</dbReference>
<organism evidence="5 6">
    <name type="scientific">Streptomyces clavuligerus</name>
    <dbReference type="NCBI Taxonomy" id="1901"/>
    <lineage>
        <taxon>Bacteria</taxon>
        <taxon>Bacillati</taxon>
        <taxon>Actinomycetota</taxon>
        <taxon>Actinomycetes</taxon>
        <taxon>Kitasatosporales</taxon>
        <taxon>Streptomycetaceae</taxon>
        <taxon>Streptomyces</taxon>
    </lineage>
</organism>
<dbReference type="STRING" id="1901.BB341_10310"/>
<feature type="compositionally biased region" description="Gly residues" evidence="1">
    <location>
        <begin position="616"/>
        <end position="673"/>
    </location>
</feature>
<dbReference type="PROSITE" id="PS50835">
    <property type="entry name" value="IG_LIKE"/>
    <property type="match status" value="1"/>
</dbReference>
<dbReference type="InterPro" id="IPR027273">
    <property type="entry name" value="Neocarzinostatin-like"/>
</dbReference>
<evidence type="ECO:0000256" key="1">
    <source>
        <dbReference type="SAM" id="MobiDB-lite"/>
    </source>
</evidence>
<evidence type="ECO:0000256" key="3">
    <source>
        <dbReference type="SAM" id="SignalP"/>
    </source>
</evidence>
<dbReference type="GeneID" id="93729819"/>
<dbReference type="eggNOG" id="COG3391">
    <property type="taxonomic scope" value="Bacteria"/>
</dbReference>
<dbReference type="KEGG" id="sclf:BB341_10310"/>
<dbReference type="AlphaFoldDB" id="E2Q2F9"/>
<feature type="chain" id="PRO_5003162974" evidence="3">
    <location>
        <begin position="34"/>
        <end position="714"/>
    </location>
</feature>
<dbReference type="InterPro" id="IPR007110">
    <property type="entry name" value="Ig-like_dom"/>
</dbReference>
<dbReference type="EMBL" id="CM000913">
    <property type="protein sequence ID" value="EFG08747.1"/>
    <property type="molecule type" value="Genomic_DNA"/>
</dbReference>
<accession>E2Q2F9</accession>
<feature type="transmembrane region" description="Helical" evidence="2">
    <location>
        <begin position="688"/>
        <end position="707"/>
    </location>
</feature>